<dbReference type="PROSITE" id="PS50020">
    <property type="entry name" value="WW_DOMAIN_2"/>
    <property type="match status" value="1"/>
</dbReference>
<feature type="region of interest" description="Disordered" evidence="1">
    <location>
        <begin position="1"/>
        <end position="21"/>
    </location>
</feature>
<evidence type="ECO:0000256" key="1">
    <source>
        <dbReference type="SAM" id="MobiDB-lite"/>
    </source>
</evidence>
<gene>
    <name evidence="3" type="ORF">CUNI_LOCUS7983</name>
</gene>
<dbReference type="PROSITE" id="PS01159">
    <property type="entry name" value="WW_DOMAIN_1"/>
    <property type="match status" value="1"/>
</dbReference>
<proteinExistence type="predicted"/>
<feature type="domain" description="WW" evidence="2">
    <location>
        <begin position="43"/>
        <end position="70"/>
    </location>
</feature>
<keyword evidence="4" id="KW-1185">Reference proteome</keyword>
<comment type="caution">
    <text evidence="3">The sequence shown here is derived from an EMBL/GenBank/DDBJ whole genome shotgun (WGS) entry which is preliminary data.</text>
</comment>
<feature type="region of interest" description="Disordered" evidence="1">
    <location>
        <begin position="136"/>
        <end position="177"/>
    </location>
</feature>
<dbReference type="Proteomes" id="UP000678393">
    <property type="component" value="Unassembled WGS sequence"/>
</dbReference>
<dbReference type="EMBL" id="CAJHNH020001284">
    <property type="protein sequence ID" value="CAG5122425.1"/>
    <property type="molecule type" value="Genomic_DNA"/>
</dbReference>
<organism evidence="3 4">
    <name type="scientific">Candidula unifasciata</name>
    <dbReference type="NCBI Taxonomy" id="100452"/>
    <lineage>
        <taxon>Eukaryota</taxon>
        <taxon>Metazoa</taxon>
        <taxon>Spiralia</taxon>
        <taxon>Lophotrochozoa</taxon>
        <taxon>Mollusca</taxon>
        <taxon>Gastropoda</taxon>
        <taxon>Heterobranchia</taxon>
        <taxon>Euthyneura</taxon>
        <taxon>Panpulmonata</taxon>
        <taxon>Eupulmonata</taxon>
        <taxon>Stylommatophora</taxon>
        <taxon>Helicina</taxon>
        <taxon>Helicoidea</taxon>
        <taxon>Geomitridae</taxon>
        <taxon>Candidula</taxon>
    </lineage>
</organism>
<feature type="compositionally biased region" description="Polar residues" evidence="1">
    <location>
        <begin position="1"/>
        <end position="11"/>
    </location>
</feature>
<evidence type="ECO:0000313" key="3">
    <source>
        <dbReference type="EMBL" id="CAG5122425.1"/>
    </source>
</evidence>
<evidence type="ECO:0000259" key="2">
    <source>
        <dbReference type="PROSITE" id="PS50020"/>
    </source>
</evidence>
<reference evidence="3" key="1">
    <citation type="submission" date="2021-04" db="EMBL/GenBank/DDBJ databases">
        <authorList>
            <consortium name="Molecular Ecology Group"/>
        </authorList>
    </citation>
    <scope>NUCLEOTIDE SEQUENCE</scope>
</reference>
<dbReference type="InterPro" id="IPR001202">
    <property type="entry name" value="WW_dom"/>
</dbReference>
<feature type="compositionally biased region" description="Polar residues" evidence="1">
    <location>
        <begin position="160"/>
        <end position="177"/>
    </location>
</feature>
<feature type="non-terminal residue" evidence="3">
    <location>
        <position position="205"/>
    </location>
</feature>
<evidence type="ECO:0000313" key="4">
    <source>
        <dbReference type="Proteomes" id="UP000678393"/>
    </source>
</evidence>
<accession>A0A8S3Z354</accession>
<name>A0A8S3Z354_9EUPU</name>
<protein>
    <recommendedName>
        <fullName evidence="2">WW domain-containing protein</fullName>
    </recommendedName>
</protein>
<dbReference type="AlphaFoldDB" id="A0A8S3Z354"/>
<feature type="non-terminal residue" evidence="3">
    <location>
        <position position="1"/>
    </location>
</feature>
<sequence>SSLPSAVSSVQVKEEKLDTPAEYDQVQENGGIYYVHKVTQEKWKGLSDSSGRQYFHKVGSSGTQWSLPTLSEASNADSVTHNGADTTVQIKPRLRPDVNWESQEHRLSTFGGHSARKTKAMSMYGHLETVRSGRVSALSGNLPSSKLLPLENDLSRSPPRATNHQRPTNLATSASKGSLQPLTLEDVHEGYLYMTKILDISKKKV</sequence>